<organism evidence="1 2">
    <name type="scientific">Cymbomonas tetramitiformis</name>
    <dbReference type="NCBI Taxonomy" id="36881"/>
    <lineage>
        <taxon>Eukaryota</taxon>
        <taxon>Viridiplantae</taxon>
        <taxon>Chlorophyta</taxon>
        <taxon>Pyramimonadophyceae</taxon>
        <taxon>Pyramimonadales</taxon>
        <taxon>Pyramimonadaceae</taxon>
        <taxon>Cymbomonas</taxon>
    </lineage>
</organism>
<gene>
    <name evidence="1" type="ORF">CYMTET_29850</name>
</gene>
<reference evidence="1 2" key="1">
    <citation type="journal article" date="2015" name="Genome Biol. Evol.">
        <title>Comparative Genomics of a Bacterivorous Green Alga Reveals Evolutionary Causalities and Consequences of Phago-Mixotrophic Mode of Nutrition.</title>
        <authorList>
            <person name="Burns J.A."/>
            <person name="Paasch A."/>
            <person name="Narechania A."/>
            <person name="Kim E."/>
        </authorList>
    </citation>
    <scope>NUCLEOTIDE SEQUENCE [LARGE SCALE GENOMIC DNA]</scope>
    <source>
        <strain evidence="1 2">PLY_AMNH</strain>
    </source>
</reference>
<proteinExistence type="predicted"/>
<dbReference type="AlphaFoldDB" id="A0AAE0FK81"/>
<protein>
    <submittedName>
        <fullName evidence="1">Uncharacterized protein</fullName>
    </submittedName>
</protein>
<name>A0AAE0FK81_9CHLO</name>
<sequence length="312" mass="35080">MGKKGGKRAPKLNVKAKKFLEEWITGVVQESCHSVNAEELTRIDVGTKVLKNFVKGYSNRMVAGARPAKVTIRRCFEEQLEHAHRRGEILVYRKSLERKHLLHTQWDAILKLQRRYRKRYARRAAAATKIQSIYRGHNHRTESKRKQGPTPAEMEAIEKKVAIATAERDRILHIREQADKVLAELCEDIIEGEGEACLVPADEDWQPLPSDIKEDAKLERMIQKAGEWYGVNLAKQRGGGSTKSSHKGLNDLERIAAETEAARVIQNHSKKFLAKSKLSMELLCTAAASDAPLCTAAPSDAPLCISLCLHSY</sequence>
<accession>A0AAE0FK81</accession>
<keyword evidence="2" id="KW-1185">Reference proteome</keyword>
<evidence type="ECO:0000313" key="2">
    <source>
        <dbReference type="Proteomes" id="UP001190700"/>
    </source>
</evidence>
<comment type="caution">
    <text evidence="1">The sequence shown here is derived from an EMBL/GenBank/DDBJ whole genome shotgun (WGS) entry which is preliminary data.</text>
</comment>
<dbReference type="EMBL" id="LGRX02017058">
    <property type="protein sequence ID" value="KAK3261234.1"/>
    <property type="molecule type" value="Genomic_DNA"/>
</dbReference>
<dbReference type="PROSITE" id="PS50096">
    <property type="entry name" value="IQ"/>
    <property type="match status" value="1"/>
</dbReference>
<dbReference type="Proteomes" id="UP001190700">
    <property type="component" value="Unassembled WGS sequence"/>
</dbReference>
<dbReference type="Pfam" id="PF00612">
    <property type="entry name" value="IQ"/>
    <property type="match status" value="1"/>
</dbReference>
<dbReference type="InterPro" id="IPR000048">
    <property type="entry name" value="IQ_motif_EF-hand-BS"/>
</dbReference>
<evidence type="ECO:0000313" key="1">
    <source>
        <dbReference type="EMBL" id="KAK3261234.1"/>
    </source>
</evidence>